<proteinExistence type="inferred from homology"/>
<keyword evidence="2 4" id="KW-0560">Oxidoreductase</keyword>
<evidence type="ECO:0000313" key="10">
    <source>
        <dbReference type="Proteomes" id="UP000199400"/>
    </source>
</evidence>
<evidence type="ECO:0000259" key="8">
    <source>
        <dbReference type="Pfam" id="PF00171"/>
    </source>
</evidence>
<dbReference type="InterPro" id="IPR016161">
    <property type="entry name" value="Ald_DH/histidinol_DH"/>
</dbReference>
<dbReference type="GO" id="GO:0006081">
    <property type="term" value="P:aldehyde metabolic process"/>
    <property type="evidence" value="ECO:0007669"/>
    <property type="project" value="InterPro"/>
</dbReference>
<evidence type="ECO:0000256" key="7">
    <source>
        <dbReference type="RuleBase" id="RU003345"/>
    </source>
</evidence>
<comment type="similarity">
    <text evidence="1 4 7">Belongs to the aldehyde dehydrogenase family.</text>
</comment>
<evidence type="ECO:0000256" key="1">
    <source>
        <dbReference type="ARBA" id="ARBA00009986"/>
    </source>
</evidence>
<keyword evidence="10" id="KW-1185">Reference proteome</keyword>
<dbReference type="Pfam" id="PF00171">
    <property type="entry name" value="Aldedh"/>
    <property type="match status" value="1"/>
</dbReference>
<dbReference type="InterPro" id="IPR016163">
    <property type="entry name" value="Ald_DH_C"/>
</dbReference>
<dbReference type="PROSITE" id="PS00687">
    <property type="entry name" value="ALDEHYDE_DEHYDR_GLU"/>
    <property type="match status" value="1"/>
</dbReference>
<feature type="active site" evidence="5 6">
    <location>
        <position position="225"/>
    </location>
</feature>
<dbReference type="Gene3D" id="3.40.605.10">
    <property type="entry name" value="Aldehyde Dehydrogenase, Chain A, domain 1"/>
    <property type="match status" value="1"/>
</dbReference>
<dbReference type="InterPro" id="IPR015590">
    <property type="entry name" value="Aldehyde_DH_dom"/>
</dbReference>
<dbReference type="EMBL" id="FOMX01000004">
    <property type="protein sequence ID" value="SFD74906.1"/>
    <property type="molecule type" value="Genomic_DNA"/>
</dbReference>
<feature type="active site" evidence="5">
    <location>
        <position position="259"/>
    </location>
</feature>
<dbReference type="RefSeq" id="WP_096330102.1">
    <property type="nucleotide sequence ID" value="NZ_FOMX01000004.1"/>
</dbReference>
<accession>A0A1I1UVX0</accession>
<evidence type="ECO:0000256" key="4">
    <source>
        <dbReference type="PIRNR" id="PIRNR036492"/>
    </source>
</evidence>
<dbReference type="SUPFAM" id="SSF53720">
    <property type="entry name" value="ALDH-like"/>
    <property type="match status" value="1"/>
</dbReference>
<reference evidence="10" key="1">
    <citation type="submission" date="2016-10" db="EMBL/GenBank/DDBJ databases">
        <authorList>
            <person name="Varghese N."/>
            <person name="Submissions S."/>
        </authorList>
    </citation>
    <scope>NUCLEOTIDE SEQUENCE [LARGE SCALE GENOMIC DNA]</scope>
    <source>
        <strain evidence="10">ATCC 25963</strain>
    </source>
</reference>
<dbReference type="Gene3D" id="3.40.309.10">
    <property type="entry name" value="Aldehyde Dehydrogenase, Chain A, domain 2"/>
    <property type="match status" value="1"/>
</dbReference>
<dbReference type="InterPro" id="IPR012394">
    <property type="entry name" value="Aldehyde_DH_NAD(P)"/>
</dbReference>
<dbReference type="InterPro" id="IPR016162">
    <property type="entry name" value="Ald_DH_N"/>
</dbReference>
<dbReference type="GO" id="GO:0005737">
    <property type="term" value="C:cytoplasm"/>
    <property type="evidence" value="ECO:0007669"/>
    <property type="project" value="TreeGrafter"/>
</dbReference>
<organism evidence="9 10">
    <name type="scientific">Nannocystis exedens</name>
    <dbReference type="NCBI Taxonomy" id="54"/>
    <lineage>
        <taxon>Bacteria</taxon>
        <taxon>Pseudomonadati</taxon>
        <taxon>Myxococcota</taxon>
        <taxon>Polyangia</taxon>
        <taxon>Nannocystales</taxon>
        <taxon>Nannocystaceae</taxon>
        <taxon>Nannocystis</taxon>
    </lineage>
</organism>
<dbReference type="OrthoDB" id="9762436at2"/>
<dbReference type="PIRSF" id="PIRSF036492">
    <property type="entry name" value="ALDH"/>
    <property type="match status" value="1"/>
</dbReference>
<keyword evidence="3" id="KW-0520">NAD</keyword>
<evidence type="ECO:0000256" key="6">
    <source>
        <dbReference type="PROSITE-ProRule" id="PRU10007"/>
    </source>
</evidence>
<dbReference type="GO" id="GO:0004029">
    <property type="term" value="F:aldehyde dehydrogenase (NAD+) activity"/>
    <property type="evidence" value="ECO:0007669"/>
    <property type="project" value="TreeGrafter"/>
</dbReference>
<protein>
    <recommendedName>
        <fullName evidence="4">Aldehyde dehydrogenase</fullName>
    </recommendedName>
</protein>
<dbReference type="PANTHER" id="PTHR43570:SF20">
    <property type="entry name" value="ALDEHYDE DEHYDROGENASE ALDX-RELATED"/>
    <property type="match status" value="1"/>
</dbReference>
<dbReference type="CDD" id="cd07133">
    <property type="entry name" value="ALDH_CALDH_CalB"/>
    <property type="match status" value="1"/>
</dbReference>
<evidence type="ECO:0000256" key="3">
    <source>
        <dbReference type="ARBA" id="ARBA00023027"/>
    </source>
</evidence>
<gene>
    <name evidence="9" type="ORF">SAMN02745121_01341</name>
</gene>
<feature type="domain" description="Aldehyde dehydrogenase" evidence="8">
    <location>
        <begin position="9"/>
        <end position="452"/>
    </location>
</feature>
<dbReference type="PANTHER" id="PTHR43570">
    <property type="entry name" value="ALDEHYDE DEHYDROGENASE"/>
    <property type="match status" value="1"/>
</dbReference>
<sequence length="484" mass="52822">MENQQAASDEATLAHMRDVLRRQREAFTAELPVGAAIRKDRLRRALELVFNHQGQLTQALSADFGHRSTTQSTITDIMSSVKALKHALAHVDRWMRPEKRKLDFPLALLGARAHVQHQPKGVVGVISPWNFPVYLTFDPLAQIFAAGNRAMVKPSEHTPRTAELMRELAAKFFPEHELAFILGGADVGKAFAGLPFDHLIFTGGTGIARHILHAAADNLVPTTLELGGKSPVIVGESADVARATERVVAGKLLNAGQVCLAPDYMLVPRAKEAQIVAALQAAVARLYPTMLANDDYTSIVDGRHRQRLQGLLDDAKAKGAEVIAINPGNEDFASAGSNKMPLHLVRKTTPEMRVTREEIFGPILPIVPYDRTEEAIAYVNAGERPLALYYFGDDADEERRVVERTVSGGVTLNDVVFHGVPEDLPFGGIGPSGMGSYHGFDGFKTFSHAKAIYKQPKLDIAGLAGLKPPYNEKTRKTLKREMGG</sequence>
<name>A0A1I1UVX0_9BACT</name>
<dbReference type="InterPro" id="IPR016160">
    <property type="entry name" value="Ald_DH_CS_CYS"/>
</dbReference>
<dbReference type="STRING" id="54.SAMN02745121_01341"/>
<evidence type="ECO:0000256" key="5">
    <source>
        <dbReference type="PIRSR" id="PIRSR036492-1"/>
    </source>
</evidence>
<evidence type="ECO:0000313" key="9">
    <source>
        <dbReference type="EMBL" id="SFD74906.1"/>
    </source>
</evidence>
<dbReference type="AlphaFoldDB" id="A0A1I1UVX0"/>
<dbReference type="PROSITE" id="PS00070">
    <property type="entry name" value="ALDEHYDE_DEHYDR_CYS"/>
    <property type="match status" value="1"/>
</dbReference>
<dbReference type="Proteomes" id="UP000199400">
    <property type="component" value="Unassembled WGS sequence"/>
</dbReference>
<dbReference type="InterPro" id="IPR029510">
    <property type="entry name" value="Ald_DH_CS_GLU"/>
</dbReference>
<evidence type="ECO:0000256" key="2">
    <source>
        <dbReference type="ARBA" id="ARBA00023002"/>
    </source>
</evidence>